<keyword evidence="1" id="KW-1133">Transmembrane helix</keyword>
<feature type="transmembrane region" description="Helical" evidence="1">
    <location>
        <begin position="72"/>
        <end position="95"/>
    </location>
</feature>
<proteinExistence type="predicted"/>
<evidence type="ECO:0000256" key="1">
    <source>
        <dbReference type="SAM" id="Phobius"/>
    </source>
</evidence>
<dbReference type="AlphaFoldDB" id="A0A4D6SST9"/>
<feature type="transmembrane region" description="Helical" evidence="1">
    <location>
        <begin position="46"/>
        <end position="66"/>
    </location>
</feature>
<evidence type="ECO:0000313" key="2">
    <source>
        <dbReference type="EMBL" id="QCG70017.1"/>
    </source>
</evidence>
<dbReference type="GeneID" id="40499504"/>
<accession>A0A4D6SST9</accession>
<keyword evidence="1" id="KW-0812">Transmembrane</keyword>
<keyword evidence="2" id="KW-0496">Mitochondrion</keyword>
<reference evidence="2" key="1">
    <citation type="journal article" name="Sci. Rep.">
        <title>The complete mitochondrial genome of medicinal fungus Taiwanofungus camphoratus reveals gene rearrangements and intron dynamics of Polyporales.</title>
        <authorList>
            <person name="Wang X."/>
            <person name="Jia L."/>
            <person name="Wang M."/>
            <person name="Yang H."/>
            <person name="Chen M."/>
            <person name="Li X."/>
            <person name="Liu H."/>
            <person name="Li Q."/>
            <person name="Liu N."/>
        </authorList>
    </citation>
    <scope>NUCLEOTIDE SEQUENCE</scope>
</reference>
<protein>
    <submittedName>
        <fullName evidence="2">Uncharacterized protein</fullName>
    </submittedName>
</protein>
<dbReference type="RefSeq" id="YP_009652979.1">
    <property type="nucleotide sequence ID" value="NC_042771.1"/>
</dbReference>
<keyword evidence="1" id="KW-0472">Membrane</keyword>
<organism evidence="2">
    <name type="scientific">Taiwanofungus camphoratus</name>
    <name type="common">Poroid brown-rot fungus</name>
    <name type="synonym">Antrodia camphorata</name>
    <dbReference type="NCBI Taxonomy" id="2696576"/>
    <lineage>
        <taxon>Eukaryota</taxon>
        <taxon>Fungi</taxon>
        <taxon>Dikarya</taxon>
        <taxon>Basidiomycota</taxon>
        <taxon>Agaricomycotina</taxon>
        <taxon>Agaricomycetes</taxon>
        <taxon>Polyporales</taxon>
        <taxon>Taiwanofungaceae</taxon>
        <taxon>Taiwanofungus</taxon>
    </lineage>
</organism>
<geneLocation type="mitochondrion" evidence="2"/>
<sequence>MRNFLLKYLSINIDKNSIYLALKKGYSVPILPEKVDKIYNNIYIRILRFIGGLCLLLVLTSSYLLSPAYLHKLIIIIGAIQSVQMFILFIVKFIYGIYTLIYKSKEFEVRNSPLNKFASHIGKIIYCAKVGCTVTGGAVTFLGGGAVYDEILVQAGRDRQFIPFMGSLYKSVFGEITPANQERLNAMVTKSKANSDDKAPVT</sequence>
<name>A0A4D6SST9_TAICA</name>
<dbReference type="EMBL" id="MH745717">
    <property type="protein sequence ID" value="QCG70017.1"/>
    <property type="molecule type" value="Genomic_DNA"/>
</dbReference>
<gene>
    <name evidence="2" type="primary">orf202</name>
</gene>